<gene>
    <name evidence="7" type="primary">100638984</name>
</gene>
<dbReference type="KEGG" id="aqu:100638984"/>
<dbReference type="Gene3D" id="1.25.40.10">
    <property type="entry name" value="Tetratricopeptide repeat domain"/>
    <property type="match status" value="1"/>
</dbReference>
<dbReference type="GO" id="GO:0060090">
    <property type="term" value="F:molecular adaptor activity"/>
    <property type="evidence" value="ECO:0007669"/>
    <property type="project" value="TreeGrafter"/>
</dbReference>
<keyword evidence="2" id="KW-0677">Repeat</keyword>
<reference evidence="7" key="2">
    <citation type="submission" date="2017-05" db="UniProtKB">
        <authorList>
            <consortium name="EnsemblMetazoa"/>
        </authorList>
    </citation>
    <scope>IDENTIFICATION</scope>
</reference>
<dbReference type="Pfam" id="PF13414">
    <property type="entry name" value="TPR_11"/>
    <property type="match status" value="1"/>
</dbReference>
<feature type="domain" description="SGTA homodimerisation" evidence="6">
    <location>
        <begin position="18"/>
        <end position="77"/>
    </location>
</feature>
<dbReference type="InterPro" id="IPR047150">
    <property type="entry name" value="SGT"/>
</dbReference>
<dbReference type="Pfam" id="PF00515">
    <property type="entry name" value="TPR_1"/>
    <property type="match status" value="1"/>
</dbReference>
<dbReference type="SUPFAM" id="SSF48452">
    <property type="entry name" value="TPR-like"/>
    <property type="match status" value="1"/>
</dbReference>
<evidence type="ECO:0000256" key="5">
    <source>
        <dbReference type="SAM" id="MobiDB-lite"/>
    </source>
</evidence>
<feature type="compositionally biased region" description="Low complexity" evidence="5">
    <location>
        <begin position="264"/>
        <end position="276"/>
    </location>
</feature>
<evidence type="ECO:0000256" key="3">
    <source>
        <dbReference type="ARBA" id="ARBA00022803"/>
    </source>
</evidence>
<keyword evidence="3 4" id="KW-0802">TPR repeat</keyword>
<dbReference type="OrthoDB" id="2335338at2759"/>
<feature type="compositionally biased region" description="Pro residues" evidence="5">
    <location>
        <begin position="292"/>
        <end position="307"/>
    </location>
</feature>
<dbReference type="EnsemblMetazoa" id="XM_019997899.1">
    <property type="protein sequence ID" value="XP_019853458.1"/>
    <property type="gene ID" value="LOC100638984"/>
</dbReference>
<proteinExistence type="inferred from homology"/>
<dbReference type="Proteomes" id="UP000007879">
    <property type="component" value="Unassembled WGS sequence"/>
</dbReference>
<dbReference type="STRING" id="400682.A0A1X7UMI6"/>
<dbReference type="PROSITE" id="PS50005">
    <property type="entry name" value="TPR"/>
    <property type="match status" value="3"/>
</dbReference>
<dbReference type="InterPro" id="IPR019734">
    <property type="entry name" value="TPR_rpt"/>
</dbReference>
<dbReference type="InParanoid" id="A0A1X7UMI6"/>
<dbReference type="AlphaFoldDB" id="A0A1X7UMI6"/>
<dbReference type="InterPro" id="IPR011990">
    <property type="entry name" value="TPR-like_helical_dom_sf"/>
</dbReference>
<accession>A0A1X7UMI6</accession>
<feature type="compositionally biased region" description="Basic and acidic residues" evidence="5">
    <location>
        <begin position="349"/>
        <end position="363"/>
    </location>
</feature>
<sequence length="363" mass="39545">MAAKTDSDSSTPSVRSKAAYTVLRFIGDSIKDDSTSDDSKESLEVAMECLQAVFGMNLDEAENNDTYKKLPSLQSLIENGLSDDEKHVEAERLKNEGNTKLKNEQYNEAISLYTRAITLSPSNPPYYANRAAAYIKIEELHKALDDCQTAVGLKPDYARAHGRMGFIYSKLSRTQEARASYQKAVECDPNNLEYKSALQGLVEAPSASQAPPMPGGGAQMPFDINNLLSNPGFMNLASSVMSNPMFQNMATRMFQQAPPPGQAPPFGQQQQQQAPPTGQPGEGGAEADPSSNPNPPPPGAGPLPPPFLGMNFATMMPHIAEMGRQMQERDPVAFEDFRQRASAQFAATHNDEPTPPKDKDDKK</sequence>
<evidence type="ECO:0000256" key="2">
    <source>
        <dbReference type="ARBA" id="ARBA00022737"/>
    </source>
</evidence>
<reference evidence="8" key="1">
    <citation type="journal article" date="2010" name="Nature">
        <title>The Amphimedon queenslandica genome and the evolution of animal complexity.</title>
        <authorList>
            <person name="Srivastava M."/>
            <person name="Simakov O."/>
            <person name="Chapman J."/>
            <person name="Fahey B."/>
            <person name="Gauthier M.E."/>
            <person name="Mitros T."/>
            <person name="Richards G.S."/>
            <person name="Conaco C."/>
            <person name="Dacre M."/>
            <person name="Hellsten U."/>
            <person name="Larroux C."/>
            <person name="Putnam N.H."/>
            <person name="Stanke M."/>
            <person name="Adamska M."/>
            <person name="Darling A."/>
            <person name="Degnan S.M."/>
            <person name="Oakley T.H."/>
            <person name="Plachetzki D.C."/>
            <person name="Zhai Y."/>
            <person name="Adamski M."/>
            <person name="Calcino A."/>
            <person name="Cummins S.F."/>
            <person name="Goodstein D.M."/>
            <person name="Harris C."/>
            <person name="Jackson D.J."/>
            <person name="Leys S.P."/>
            <person name="Shu S."/>
            <person name="Woodcroft B.J."/>
            <person name="Vervoort M."/>
            <person name="Kosik K.S."/>
            <person name="Manning G."/>
            <person name="Degnan B.M."/>
            <person name="Rokhsar D.S."/>
        </authorList>
    </citation>
    <scope>NUCLEOTIDE SEQUENCE [LARGE SCALE GENOMIC DNA]</scope>
</reference>
<comment type="similarity">
    <text evidence="1">Belongs to the SGT family.</text>
</comment>
<dbReference type="GO" id="GO:0016020">
    <property type="term" value="C:membrane"/>
    <property type="evidence" value="ECO:0007669"/>
    <property type="project" value="TreeGrafter"/>
</dbReference>
<keyword evidence="8" id="KW-1185">Reference proteome</keyword>
<organism evidence="7">
    <name type="scientific">Amphimedon queenslandica</name>
    <name type="common">Sponge</name>
    <dbReference type="NCBI Taxonomy" id="400682"/>
    <lineage>
        <taxon>Eukaryota</taxon>
        <taxon>Metazoa</taxon>
        <taxon>Porifera</taxon>
        <taxon>Demospongiae</taxon>
        <taxon>Heteroscleromorpha</taxon>
        <taxon>Haplosclerida</taxon>
        <taxon>Niphatidae</taxon>
        <taxon>Amphimedon</taxon>
    </lineage>
</organism>
<protein>
    <recommendedName>
        <fullName evidence="6">SGTA homodimerisation domain-containing protein</fullName>
    </recommendedName>
</protein>
<name>A0A1X7UMI6_AMPQE</name>
<dbReference type="EnsemblMetazoa" id="Aqu2.1.28724_001">
    <property type="protein sequence ID" value="Aqu2.1.28724_001"/>
    <property type="gene ID" value="Aqu2.1.28724"/>
</dbReference>
<evidence type="ECO:0000259" key="6">
    <source>
        <dbReference type="Pfam" id="PF16546"/>
    </source>
</evidence>
<dbReference type="Pfam" id="PF16546">
    <property type="entry name" value="SGTA_dimer"/>
    <property type="match status" value="1"/>
</dbReference>
<dbReference type="PANTHER" id="PTHR45831">
    <property type="entry name" value="LD24721P"/>
    <property type="match status" value="1"/>
</dbReference>
<evidence type="ECO:0000313" key="7">
    <source>
        <dbReference type="EnsemblMetazoa" id="Aqu2.1.28724_001"/>
    </source>
</evidence>
<dbReference type="InterPro" id="IPR032374">
    <property type="entry name" value="SGTA_dimer"/>
</dbReference>
<feature type="compositionally biased region" description="Basic and acidic residues" evidence="5">
    <location>
        <begin position="326"/>
        <end position="339"/>
    </location>
</feature>
<evidence type="ECO:0000256" key="1">
    <source>
        <dbReference type="ARBA" id="ARBA00008175"/>
    </source>
</evidence>
<dbReference type="eggNOG" id="KOG0553">
    <property type="taxonomic scope" value="Eukaryota"/>
</dbReference>
<feature type="repeat" description="TPR" evidence="4">
    <location>
        <begin position="90"/>
        <end position="123"/>
    </location>
</feature>
<dbReference type="GO" id="GO:0006620">
    <property type="term" value="P:post-translational protein targeting to endoplasmic reticulum membrane"/>
    <property type="evidence" value="ECO:0007669"/>
    <property type="project" value="TreeGrafter"/>
</dbReference>
<evidence type="ECO:0000313" key="8">
    <source>
        <dbReference type="Proteomes" id="UP000007879"/>
    </source>
</evidence>
<dbReference type="PANTHER" id="PTHR45831:SF2">
    <property type="entry name" value="LD24721P"/>
    <property type="match status" value="1"/>
</dbReference>
<feature type="region of interest" description="Disordered" evidence="5">
    <location>
        <begin position="255"/>
        <end position="363"/>
    </location>
</feature>
<feature type="repeat" description="TPR" evidence="4">
    <location>
        <begin position="158"/>
        <end position="191"/>
    </location>
</feature>
<feature type="repeat" description="TPR" evidence="4">
    <location>
        <begin position="124"/>
        <end position="157"/>
    </location>
</feature>
<dbReference type="SMART" id="SM00028">
    <property type="entry name" value="TPR"/>
    <property type="match status" value="3"/>
</dbReference>
<dbReference type="GO" id="GO:0072380">
    <property type="term" value="C:TRC complex"/>
    <property type="evidence" value="ECO:0007669"/>
    <property type="project" value="TreeGrafter"/>
</dbReference>
<dbReference type="Gene3D" id="1.20.5.420">
    <property type="entry name" value="Immunoglobulin FC, subunit C"/>
    <property type="match status" value="1"/>
</dbReference>
<evidence type="ECO:0000256" key="4">
    <source>
        <dbReference type="PROSITE-ProRule" id="PRU00339"/>
    </source>
</evidence>